<evidence type="ECO:0000256" key="6">
    <source>
        <dbReference type="ARBA" id="ARBA00022833"/>
    </source>
</evidence>
<protein>
    <recommendedName>
        <fullName evidence="7">Endoribonuclease YbeY</fullName>
        <ecNumber evidence="7">3.1.-.-</ecNumber>
    </recommendedName>
</protein>
<evidence type="ECO:0000256" key="2">
    <source>
        <dbReference type="ARBA" id="ARBA00022722"/>
    </source>
</evidence>
<evidence type="ECO:0000256" key="4">
    <source>
        <dbReference type="ARBA" id="ARBA00022759"/>
    </source>
</evidence>
<reference evidence="8 9" key="1">
    <citation type="submission" date="2011-10" db="EMBL/GenBank/DDBJ databases">
        <title>The Noncontiguous Finished genome of Thermanaerovibrio velox DSM 12556.</title>
        <authorList>
            <consortium name="US DOE Joint Genome Institute (JGI-PGF)"/>
            <person name="Lucas S."/>
            <person name="Copeland A."/>
            <person name="Lapidus A."/>
            <person name="Glavina del Rio T."/>
            <person name="Dalin E."/>
            <person name="Tice H."/>
            <person name="Bruce D."/>
            <person name="Goodwin L."/>
            <person name="Pitluck S."/>
            <person name="Peters L."/>
            <person name="Mikhailova N."/>
            <person name="Teshima H."/>
            <person name="Kyrpides N."/>
            <person name="Mavromatis K."/>
            <person name="Ivanova N."/>
            <person name="Markowitz V."/>
            <person name="Cheng J.-F."/>
            <person name="Hugenholtz P."/>
            <person name="Woyke T."/>
            <person name="Wu D."/>
            <person name="Spring S."/>
            <person name="Brambilla E.-M."/>
            <person name="Klenk H.-P."/>
            <person name="Eisen J.A."/>
        </authorList>
    </citation>
    <scope>NUCLEOTIDE SEQUENCE [LARGE SCALE GENOMIC DNA]</scope>
    <source>
        <strain evidence="8 9">DSM 12556</strain>
    </source>
</reference>
<dbReference type="STRING" id="926567.TheveDRAFT_0727"/>
<dbReference type="GO" id="GO:0006364">
    <property type="term" value="P:rRNA processing"/>
    <property type="evidence" value="ECO:0007669"/>
    <property type="project" value="UniProtKB-UniRule"/>
</dbReference>
<keyword evidence="5 7" id="KW-0378">Hydrolase</keyword>
<comment type="function">
    <text evidence="7">Single strand-specific metallo-endoribonuclease involved in late-stage 70S ribosome quality control and in maturation of the 3' terminus of the 16S rRNA.</text>
</comment>
<organism evidence="8 9">
    <name type="scientific">Thermanaerovibrio velox DSM 12556</name>
    <dbReference type="NCBI Taxonomy" id="926567"/>
    <lineage>
        <taxon>Bacteria</taxon>
        <taxon>Thermotogati</taxon>
        <taxon>Synergistota</taxon>
        <taxon>Synergistia</taxon>
        <taxon>Synergistales</taxon>
        <taxon>Synergistaceae</taxon>
        <taxon>Thermanaerovibrio</taxon>
    </lineage>
</organism>
<keyword evidence="9" id="KW-1185">Reference proteome</keyword>
<comment type="subcellular location">
    <subcellularLocation>
        <location evidence="7">Cytoplasm</location>
    </subcellularLocation>
</comment>
<dbReference type="InterPro" id="IPR020549">
    <property type="entry name" value="YbeY_CS"/>
</dbReference>
<dbReference type="PROSITE" id="PS01306">
    <property type="entry name" value="UPF0054"/>
    <property type="match status" value="1"/>
</dbReference>
<evidence type="ECO:0000256" key="3">
    <source>
        <dbReference type="ARBA" id="ARBA00022723"/>
    </source>
</evidence>
<keyword evidence="7" id="KW-0690">Ribosome biogenesis</keyword>
<comment type="similarity">
    <text evidence="1 7">Belongs to the endoribonuclease YbeY family.</text>
</comment>
<gene>
    <name evidence="7" type="primary">ybeY</name>
    <name evidence="8" type="ORF">TheveDRAFT_0727</name>
</gene>
<evidence type="ECO:0000256" key="7">
    <source>
        <dbReference type="HAMAP-Rule" id="MF_00009"/>
    </source>
</evidence>
<evidence type="ECO:0000313" key="8">
    <source>
        <dbReference type="EMBL" id="EHM09883.1"/>
    </source>
</evidence>
<accession>H0URC7</accession>
<dbReference type="AlphaFoldDB" id="H0URC7"/>
<dbReference type="GO" id="GO:0008270">
    <property type="term" value="F:zinc ion binding"/>
    <property type="evidence" value="ECO:0007669"/>
    <property type="project" value="UniProtKB-UniRule"/>
</dbReference>
<feature type="binding site" evidence="7">
    <location>
        <position position="132"/>
    </location>
    <ligand>
        <name>Zn(2+)</name>
        <dbReference type="ChEBI" id="CHEBI:29105"/>
        <note>catalytic</note>
    </ligand>
</feature>
<dbReference type="SUPFAM" id="SSF55486">
    <property type="entry name" value="Metalloproteases ('zincins'), catalytic domain"/>
    <property type="match status" value="1"/>
</dbReference>
<proteinExistence type="inferred from homology"/>
<keyword evidence="7" id="KW-0698">rRNA processing</keyword>
<dbReference type="InterPro" id="IPR002036">
    <property type="entry name" value="YbeY"/>
</dbReference>
<dbReference type="PANTHER" id="PTHR46986:SF1">
    <property type="entry name" value="ENDORIBONUCLEASE YBEY, CHLOROPLASTIC"/>
    <property type="match status" value="1"/>
</dbReference>
<dbReference type="Pfam" id="PF02130">
    <property type="entry name" value="YbeY"/>
    <property type="match status" value="1"/>
</dbReference>
<dbReference type="GO" id="GO:0004222">
    <property type="term" value="F:metalloendopeptidase activity"/>
    <property type="evidence" value="ECO:0007669"/>
    <property type="project" value="InterPro"/>
</dbReference>
<dbReference type="RefSeq" id="WP_006583377.1">
    <property type="nucleotide sequence ID" value="NZ_CM001377.1"/>
</dbReference>
<feature type="binding site" evidence="7">
    <location>
        <position position="122"/>
    </location>
    <ligand>
        <name>Zn(2+)</name>
        <dbReference type="ChEBI" id="CHEBI:29105"/>
        <note>catalytic</note>
    </ligand>
</feature>
<dbReference type="PANTHER" id="PTHR46986">
    <property type="entry name" value="ENDORIBONUCLEASE YBEY, CHLOROPLASTIC"/>
    <property type="match status" value="1"/>
</dbReference>
<dbReference type="NCBIfam" id="TIGR00043">
    <property type="entry name" value="rRNA maturation RNase YbeY"/>
    <property type="match status" value="1"/>
</dbReference>
<keyword evidence="6 7" id="KW-0862">Zinc</keyword>
<keyword evidence="7" id="KW-0963">Cytoplasm</keyword>
<keyword evidence="2 7" id="KW-0540">Nuclease</keyword>
<evidence type="ECO:0000256" key="1">
    <source>
        <dbReference type="ARBA" id="ARBA00010875"/>
    </source>
</evidence>
<name>H0URC7_9BACT</name>
<comment type="cofactor">
    <cofactor evidence="7">
        <name>Zn(2+)</name>
        <dbReference type="ChEBI" id="CHEBI:29105"/>
    </cofactor>
    <text evidence="7">Binds 1 zinc ion.</text>
</comment>
<evidence type="ECO:0000313" key="9">
    <source>
        <dbReference type="Proteomes" id="UP000005730"/>
    </source>
</evidence>
<sequence>MAVEVAMEIQGNLPVELSGREAAICSAWEGFFRARFELPSAVSKVQVGVTFVDDEQMTEFNLKYRGVDSVTDVLSFPLWEEEGGVVLPEWEVLPLGDVVICPGAVESLDGSFEKGLLLVIHHGFLHLLGYDHLEDEAREIMWRLQDELVGLTL</sequence>
<dbReference type="InterPro" id="IPR023091">
    <property type="entry name" value="MetalPrtase_cat_dom_sf_prd"/>
</dbReference>
<feature type="binding site" evidence="7">
    <location>
        <position position="126"/>
    </location>
    <ligand>
        <name>Zn(2+)</name>
        <dbReference type="ChEBI" id="CHEBI:29105"/>
        <note>catalytic</note>
    </ligand>
</feature>
<dbReference type="Gene3D" id="3.40.390.30">
    <property type="entry name" value="Metalloproteases ('zincins'), catalytic domain"/>
    <property type="match status" value="1"/>
</dbReference>
<dbReference type="EMBL" id="CM001377">
    <property type="protein sequence ID" value="EHM09883.1"/>
    <property type="molecule type" value="Genomic_DNA"/>
</dbReference>
<dbReference type="GO" id="GO:0004521">
    <property type="term" value="F:RNA endonuclease activity"/>
    <property type="evidence" value="ECO:0007669"/>
    <property type="project" value="UniProtKB-UniRule"/>
</dbReference>
<dbReference type="EC" id="3.1.-.-" evidence="7"/>
<dbReference type="GO" id="GO:0005737">
    <property type="term" value="C:cytoplasm"/>
    <property type="evidence" value="ECO:0007669"/>
    <property type="project" value="UniProtKB-SubCell"/>
</dbReference>
<keyword evidence="4 7" id="KW-0255">Endonuclease</keyword>
<dbReference type="Proteomes" id="UP000005730">
    <property type="component" value="Chromosome"/>
</dbReference>
<dbReference type="eggNOG" id="COG0319">
    <property type="taxonomic scope" value="Bacteria"/>
</dbReference>
<evidence type="ECO:0000256" key="5">
    <source>
        <dbReference type="ARBA" id="ARBA00022801"/>
    </source>
</evidence>
<keyword evidence="3 7" id="KW-0479">Metal-binding</keyword>
<dbReference type="HOGENOM" id="CLU_106710_3_0_0"/>
<dbReference type="HAMAP" id="MF_00009">
    <property type="entry name" value="Endoribonucl_YbeY"/>
    <property type="match status" value="1"/>
</dbReference>